<reference evidence="2 3" key="1">
    <citation type="submission" date="2018-05" db="EMBL/GenBank/DDBJ databases">
        <title>Komagataeibacter cocois sp. nov., for a novel cellulose- producing strain isolated from coconut milk.</title>
        <authorList>
            <person name="Liu L."/>
            <person name="Wang Y."/>
            <person name="Liu S."/>
            <person name="Bi J."/>
            <person name="Chen H."/>
            <person name="Deng J."/>
            <person name="Zhang C."/>
            <person name="Hu Q."/>
            <person name="Li C."/>
        </authorList>
    </citation>
    <scope>NUCLEOTIDE SEQUENCE [LARGE SCALE GENOMIC DNA]</scope>
    <source>
        <strain evidence="2 3">WE7</strain>
    </source>
</reference>
<dbReference type="InterPro" id="IPR012062">
    <property type="entry name" value="GatZ/KbaZ-like"/>
</dbReference>
<dbReference type="GO" id="GO:0005975">
    <property type="term" value="P:carbohydrate metabolic process"/>
    <property type="evidence" value="ECO:0007669"/>
    <property type="project" value="InterPro"/>
</dbReference>
<dbReference type="InterPro" id="IPR050303">
    <property type="entry name" value="GatZ_KbaZ_carbometab"/>
</dbReference>
<evidence type="ECO:0000313" key="3">
    <source>
        <dbReference type="Proteomes" id="UP000252680"/>
    </source>
</evidence>
<dbReference type="PANTHER" id="PTHR32502">
    <property type="entry name" value="N-ACETYLGALACTOSAMINE PERMEASE II COMPONENT-RELATED"/>
    <property type="match status" value="1"/>
</dbReference>
<sequence length="432" mass="47586">MTTAATPLLMLARQIHDQTVPARRRRGITSVCSAHPLVLEAALSRAARTRHPVLIEATCNQVNQEGGYTGMTPAAFRDMVHDIARRVDCPRDRILLGGDHLGPNPWKSLPAEEAMDRAQAMIAAYAEAGFVKLHLDASMGCRGEAAALPDAVVARRACTLAARAEAARPGQAAYIIGTEVPVPGGVADSLDHLCPTSPTAALQTLHIHEEIFTTTLGQDVWERVIALVVQPGVEFGVEDVAFYRRERARDLIDTLSCMPGRVFEAHSTDYQPLSALRALVEDGFAILKVGPGLTFALREALYALDDIRAVLRPERTSLRNTMERLMRDNPVFWQGHYAGNARQIEWMRHYSYSDRIRYYWALPQAQAAVQSLFDDLGETGLPDPLISQFLPGLYEDIRTGSIPRNPRIIAITAVETVLNIYDHACHGNRVSA</sequence>
<accession>A0A365Z0L0</accession>
<proteinExistence type="predicted"/>
<dbReference type="Pfam" id="PF08013">
    <property type="entry name" value="GatZ_KbaZ-like"/>
    <property type="match status" value="1"/>
</dbReference>
<organism evidence="2 3">
    <name type="scientific">Novacetimonas cocois</name>
    <dbReference type="NCBI Taxonomy" id="1747507"/>
    <lineage>
        <taxon>Bacteria</taxon>
        <taxon>Pseudomonadati</taxon>
        <taxon>Pseudomonadota</taxon>
        <taxon>Alphaproteobacteria</taxon>
        <taxon>Acetobacterales</taxon>
        <taxon>Acetobacteraceae</taxon>
        <taxon>Novacetimonas</taxon>
    </lineage>
</organism>
<comment type="caution">
    <text evidence="2">The sequence shown here is derived from an EMBL/GenBank/DDBJ whole genome shotgun (WGS) entry which is preliminary data.</text>
</comment>
<dbReference type="PANTHER" id="PTHR32502:SF2">
    <property type="entry name" value="D-TAGATOSE-1,6-BISPHOSPHATE ALDOLASE SUBUNIT KBAZ"/>
    <property type="match status" value="1"/>
</dbReference>
<evidence type="ECO:0000313" key="2">
    <source>
        <dbReference type="EMBL" id="RBM08297.1"/>
    </source>
</evidence>
<dbReference type="InterPro" id="IPR013785">
    <property type="entry name" value="Aldolase_TIM"/>
</dbReference>
<dbReference type="RefSeq" id="WP_113595416.1">
    <property type="nucleotide sequence ID" value="NZ_QEXL01000005.1"/>
</dbReference>
<protein>
    <submittedName>
        <fullName evidence="2">Tagatose-bisphosphate aldolase</fullName>
    </submittedName>
</protein>
<dbReference type="PIRSF" id="PIRSF009264">
    <property type="entry name" value="TagBP_ald_AgaZ"/>
    <property type="match status" value="1"/>
</dbReference>
<keyword evidence="3" id="KW-1185">Reference proteome</keyword>
<dbReference type="GO" id="GO:0009401">
    <property type="term" value="P:phosphoenolpyruvate-dependent sugar phosphotransferase system"/>
    <property type="evidence" value="ECO:0007669"/>
    <property type="project" value="TreeGrafter"/>
</dbReference>
<dbReference type="Gene3D" id="1.10.400.20">
    <property type="entry name" value="putative tagatose 6-phosphate kinase domain like"/>
    <property type="match status" value="1"/>
</dbReference>
<dbReference type="AlphaFoldDB" id="A0A365Z0L0"/>
<dbReference type="Proteomes" id="UP000252680">
    <property type="component" value="Unassembled WGS sequence"/>
</dbReference>
<dbReference type="GO" id="GO:0005886">
    <property type="term" value="C:plasma membrane"/>
    <property type="evidence" value="ECO:0007669"/>
    <property type="project" value="TreeGrafter"/>
</dbReference>
<gene>
    <name evidence="2" type="ORF">NJLHNGOC_05165</name>
</gene>
<dbReference type="EMBL" id="QEXL01000005">
    <property type="protein sequence ID" value="RBM08297.1"/>
    <property type="molecule type" value="Genomic_DNA"/>
</dbReference>
<evidence type="ECO:0000256" key="1">
    <source>
        <dbReference type="ARBA" id="ARBA00005007"/>
    </source>
</evidence>
<name>A0A365Z0L0_9PROT</name>
<dbReference type="OrthoDB" id="1672942at2"/>
<comment type="pathway">
    <text evidence="1">Carbohydrate metabolism.</text>
</comment>
<dbReference type="SUPFAM" id="SSF51569">
    <property type="entry name" value="Aldolase"/>
    <property type="match status" value="1"/>
</dbReference>
<dbReference type="Gene3D" id="3.20.20.70">
    <property type="entry name" value="Aldolase class I"/>
    <property type="match status" value="1"/>
</dbReference>